<organism evidence="2 3">
    <name type="scientific">Sediminibacterium ginsengisoli</name>
    <dbReference type="NCBI Taxonomy" id="413434"/>
    <lineage>
        <taxon>Bacteria</taxon>
        <taxon>Pseudomonadati</taxon>
        <taxon>Bacteroidota</taxon>
        <taxon>Chitinophagia</taxon>
        <taxon>Chitinophagales</taxon>
        <taxon>Chitinophagaceae</taxon>
        <taxon>Sediminibacterium</taxon>
    </lineage>
</organism>
<evidence type="ECO:0000313" key="2">
    <source>
        <dbReference type="EMBL" id="SJZ63600.1"/>
    </source>
</evidence>
<reference evidence="2 3" key="1">
    <citation type="submission" date="2017-02" db="EMBL/GenBank/DDBJ databases">
        <authorList>
            <person name="Peterson S.W."/>
        </authorList>
    </citation>
    <scope>NUCLEOTIDE SEQUENCE [LARGE SCALE GENOMIC DNA]</scope>
    <source>
        <strain evidence="2 3">DSM 22335</strain>
    </source>
</reference>
<name>A0A1T4M977_9BACT</name>
<keyword evidence="3" id="KW-1185">Reference proteome</keyword>
<sequence length="219" mass="26204">MNFPFNEIIEIICLLFAFVCLTNQKAGFWQWFRWFLLFTVLVEISGGILRKSLHYDNHWLYNLYLPIETIFKGLVLYRLCRNYFNVKVWLIAAFASFSAIYLYESFTSGFREYSMIANNITSVSFIVISCLFFYYFLQKEEYVNIYMHPPFWVVAGLFLFYFGSTSCNIFYTYLADINARQNIPVRYFIFVVLNFIFYSCWSYSFLCKYRQTTSSSLSS</sequence>
<feature type="transmembrane region" description="Helical" evidence="1">
    <location>
        <begin position="185"/>
        <end position="206"/>
    </location>
</feature>
<dbReference type="AlphaFoldDB" id="A0A1T4M977"/>
<protein>
    <submittedName>
        <fullName evidence="2">Uncharacterized protein</fullName>
    </submittedName>
</protein>
<proteinExistence type="predicted"/>
<gene>
    <name evidence="2" type="ORF">SAMN04488132_103261</name>
</gene>
<feature type="transmembrane region" description="Helical" evidence="1">
    <location>
        <begin position="84"/>
        <end position="103"/>
    </location>
</feature>
<dbReference type="OrthoDB" id="649648at2"/>
<keyword evidence="1" id="KW-1133">Transmembrane helix</keyword>
<dbReference type="RefSeq" id="WP_078830746.1">
    <property type="nucleotide sequence ID" value="NZ_FUWH01000003.1"/>
</dbReference>
<feature type="transmembrane region" description="Helical" evidence="1">
    <location>
        <begin position="6"/>
        <end position="22"/>
    </location>
</feature>
<keyword evidence="1" id="KW-0812">Transmembrane</keyword>
<dbReference type="EMBL" id="FUWH01000003">
    <property type="protein sequence ID" value="SJZ63600.1"/>
    <property type="molecule type" value="Genomic_DNA"/>
</dbReference>
<feature type="transmembrane region" description="Helical" evidence="1">
    <location>
        <begin position="34"/>
        <end position="53"/>
    </location>
</feature>
<feature type="transmembrane region" description="Helical" evidence="1">
    <location>
        <begin position="115"/>
        <end position="137"/>
    </location>
</feature>
<feature type="transmembrane region" description="Helical" evidence="1">
    <location>
        <begin position="59"/>
        <end position="77"/>
    </location>
</feature>
<keyword evidence="1" id="KW-0472">Membrane</keyword>
<dbReference type="STRING" id="413434.SAMN04488132_103261"/>
<dbReference type="Proteomes" id="UP000190888">
    <property type="component" value="Unassembled WGS sequence"/>
</dbReference>
<feature type="transmembrane region" description="Helical" evidence="1">
    <location>
        <begin position="149"/>
        <end position="173"/>
    </location>
</feature>
<accession>A0A1T4M977</accession>
<evidence type="ECO:0000313" key="3">
    <source>
        <dbReference type="Proteomes" id="UP000190888"/>
    </source>
</evidence>
<evidence type="ECO:0000256" key="1">
    <source>
        <dbReference type="SAM" id="Phobius"/>
    </source>
</evidence>